<comment type="caution">
    <text evidence="1">The sequence shown here is derived from an EMBL/GenBank/DDBJ whole genome shotgun (WGS) entry which is preliminary data.</text>
</comment>
<protein>
    <submittedName>
        <fullName evidence="1">HAD-IIB family hydrolase</fullName>
    </submittedName>
</protein>
<accession>A0ABU3AHV2</accession>
<dbReference type="Pfam" id="PF08282">
    <property type="entry name" value="Hydrolase_3"/>
    <property type="match status" value="2"/>
</dbReference>
<dbReference type="PANTHER" id="PTHR10000:SF8">
    <property type="entry name" value="HAD SUPERFAMILY HYDROLASE-LIKE, TYPE 3"/>
    <property type="match status" value="1"/>
</dbReference>
<dbReference type="Gene3D" id="3.40.50.1000">
    <property type="entry name" value="HAD superfamily/HAD-like"/>
    <property type="match status" value="1"/>
</dbReference>
<dbReference type="PANTHER" id="PTHR10000">
    <property type="entry name" value="PHOSPHOSERINE PHOSPHATASE"/>
    <property type="match status" value="1"/>
</dbReference>
<evidence type="ECO:0000313" key="1">
    <source>
        <dbReference type="EMBL" id="MDT0609107.1"/>
    </source>
</evidence>
<keyword evidence="1" id="KW-0378">Hydrolase</keyword>
<proteinExistence type="predicted"/>
<sequence>MTASRNAGPGYAWIVTDLDGTLVDRNLGLVPRSAEALRRYRECGGTVVIATGRNEESAAPYHRELGLDTPMILYNGARITDPRTGDRLVDLDLGPVWPPLRDLVLPALPVGVGAVGFSGHTAHVLRDAPVLADYARRDRIVLLGDPPEEPPTKVMLISGAQHPSRLADLTALHCPKALLVQSEDTYLEVLPPGAGKEAALRELAVRYGMDTARIAAIGDNPNDTGMVRLAGLGAAVGDGHPQVLAAADIVVTSCSQGAVADLVGRILDGPLP</sequence>
<dbReference type="RefSeq" id="WP_311570701.1">
    <property type="nucleotide sequence ID" value="NZ_JAVRFH010000002.1"/>
</dbReference>
<dbReference type="NCBIfam" id="TIGR01484">
    <property type="entry name" value="HAD-SF-IIB"/>
    <property type="match status" value="1"/>
</dbReference>
<organism evidence="1 2">
    <name type="scientific">Streptomyces lancefieldiae</name>
    <dbReference type="NCBI Taxonomy" id="3075520"/>
    <lineage>
        <taxon>Bacteria</taxon>
        <taxon>Bacillati</taxon>
        <taxon>Actinomycetota</taxon>
        <taxon>Actinomycetes</taxon>
        <taxon>Kitasatosporales</taxon>
        <taxon>Streptomycetaceae</taxon>
        <taxon>Streptomyces</taxon>
    </lineage>
</organism>
<dbReference type="EMBL" id="JAVRFH010000002">
    <property type="protein sequence ID" value="MDT0609107.1"/>
    <property type="molecule type" value="Genomic_DNA"/>
</dbReference>
<dbReference type="GO" id="GO:0016787">
    <property type="term" value="F:hydrolase activity"/>
    <property type="evidence" value="ECO:0007669"/>
    <property type="project" value="UniProtKB-KW"/>
</dbReference>
<reference evidence="1" key="1">
    <citation type="submission" date="2024-05" db="EMBL/GenBank/DDBJ databases">
        <title>30 novel species of actinomycetes from the DSMZ collection.</title>
        <authorList>
            <person name="Nouioui I."/>
        </authorList>
    </citation>
    <scope>NUCLEOTIDE SEQUENCE</scope>
    <source>
        <strain evidence="1">DSM 40712</strain>
    </source>
</reference>
<dbReference type="InterPro" id="IPR023214">
    <property type="entry name" value="HAD_sf"/>
</dbReference>
<dbReference type="InterPro" id="IPR036412">
    <property type="entry name" value="HAD-like_sf"/>
</dbReference>
<keyword evidence="2" id="KW-1185">Reference proteome</keyword>
<dbReference type="Proteomes" id="UP001180724">
    <property type="component" value="Unassembled WGS sequence"/>
</dbReference>
<dbReference type="SUPFAM" id="SSF56784">
    <property type="entry name" value="HAD-like"/>
    <property type="match status" value="1"/>
</dbReference>
<evidence type="ECO:0000313" key="2">
    <source>
        <dbReference type="Proteomes" id="UP001180724"/>
    </source>
</evidence>
<name>A0ABU3AHV2_9ACTN</name>
<gene>
    <name evidence="1" type="ORF">RM812_02505</name>
</gene>
<dbReference type="Gene3D" id="3.30.1240.10">
    <property type="match status" value="1"/>
</dbReference>
<dbReference type="InterPro" id="IPR006379">
    <property type="entry name" value="HAD-SF_hydro_IIB"/>
</dbReference>